<dbReference type="OrthoDB" id="1874403at2759"/>
<evidence type="ECO:0000313" key="4">
    <source>
        <dbReference type="Proteomes" id="UP000245207"/>
    </source>
</evidence>
<reference evidence="3 4" key="1">
    <citation type="journal article" date="2018" name="Mol. Plant">
        <title>The genome of Artemisia annua provides insight into the evolution of Asteraceae family and artemisinin biosynthesis.</title>
        <authorList>
            <person name="Shen Q."/>
            <person name="Zhang L."/>
            <person name="Liao Z."/>
            <person name="Wang S."/>
            <person name="Yan T."/>
            <person name="Shi P."/>
            <person name="Liu M."/>
            <person name="Fu X."/>
            <person name="Pan Q."/>
            <person name="Wang Y."/>
            <person name="Lv Z."/>
            <person name="Lu X."/>
            <person name="Zhang F."/>
            <person name="Jiang W."/>
            <person name="Ma Y."/>
            <person name="Chen M."/>
            <person name="Hao X."/>
            <person name="Li L."/>
            <person name="Tang Y."/>
            <person name="Lv G."/>
            <person name="Zhou Y."/>
            <person name="Sun X."/>
            <person name="Brodelius P.E."/>
            <person name="Rose J.K.C."/>
            <person name="Tang K."/>
        </authorList>
    </citation>
    <scope>NUCLEOTIDE SEQUENCE [LARGE SCALE GENOMIC DNA]</scope>
    <source>
        <strain evidence="4">cv. Huhao1</strain>
        <tissue evidence="3">Leaf</tissue>
    </source>
</reference>
<dbReference type="PANTHER" id="PTHR35287">
    <property type="entry name" value="SI:ZFOS-911D5.4"/>
    <property type="match status" value="1"/>
</dbReference>
<dbReference type="Proteomes" id="UP000245207">
    <property type="component" value="Unassembled WGS sequence"/>
</dbReference>
<proteinExistence type="predicted"/>
<dbReference type="PROSITE" id="PS50965">
    <property type="entry name" value="NERD"/>
    <property type="match status" value="1"/>
</dbReference>
<dbReference type="EMBL" id="PKPP01019209">
    <property type="protein sequence ID" value="PWA35863.1"/>
    <property type="molecule type" value="Genomic_DNA"/>
</dbReference>
<dbReference type="AlphaFoldDB" id="A0A2U1KGW3"/>
<dbReference type="STRING" id="35608.A0A2U1KGW3"/>
<evidence type="ECO:0000256" key="1">
    <source>
        <dbReference type="SAM" id="SignalP"/>
    </source>
</evidence>
<feature type="signal peptide" evidence="1">
    <location>
        <begin position="1"/>
        <end position="19"/>
    </location>
</feature>
<organism evidence="3 4">
    <name type="scientific">Artemisia annua</name>
    <name type="common">Sweet wormwood</name>
    <dbReference type="NCBI Taxonomy" id="35608"/>
    <lineage>
        <taxon>Eukaryota</taxon>
        <taxon>Viridiplantae</taxon>
        <taxon>Streptophyta</taxon>
        <taxon>Embryophyta</taxon>
        <taxon>Tracheophyta</taxon>
        <taxon>Spermatophyta</taxon>
        <taxon>Magnoliopsida</taxon>
        <taxon>eudicotyledons</taxon>
        <taxon>Gunneridae</taxon>
        <taxon>Pentapetalae</taxon>
        <taxon>asterids</taxon>
        <taxon>campanulids</taxon>
        <taxon>Asterales</taxon>
        <taxon>Asteraceae</taxon>
        <taxon>Asteroideae</taxon>
        <taxon>Anthemideae</taxon>
        <taxon>Artemisiinae</taxon>
        <taxon>Artemisia</taxon>
    </lineage>
</organism>
<comment type="caution">
    <text evidence="3">The sequence shown here is derived from an EMBL/GenBank/DDBJ whole genome shotgun (WGS) entry which is preliminary data.</text>
</comment>
<dbReference type="PANTHER" id="PTHR35287:SF1">
    <property type="entry name" value="SI:ZFOS-911D5.4"/>
    <property type="match status" value="1"/>
</dbReference>
<name>A0A2U1KGW3_ARTAN</name>
<keyword evidence="4" id="KW-1185">Reference proteome</keyword>
<accession>A0A2U1KGW3</accession>
<evidence type="ECO:0000313" key="3">
    <source>
        <dbReference type="EMBL" id="PWA35863.1"/>
    </source>
</evidence>
<sequence length="325" mass="36350">MTMILSIIFGIVIYKVVKGIFFDDDDDHLEFGSSGSNALFAVAHRLQTLYGGKAYVGLRIPDPDTASRQNIDLVLVTKGEAVVVSVMNASGIVSIDRDGTWVCTGGSKHKTERHQDPMVEAKKQVAVLESYLEQRGVALPEGYLSFKIVCPNPNFRTVNPDNFPPEVVTYEQWAELKPEKKSISGWIKGALRSDKKEMQESIPQNLGFILSTAPMWDRLELKNKKHLLGEFLEFKGKQDDIVSLRNIKRSKISSMIIQSTSMFGLAPSKLQVQYVPRDYRSEGTSGSEWNEVTVRSSTEVLFQLKDTAKVQKIKLSSIMSMLLSP</sequence>
<evidence type="ECO:0000259" key="2">
    <source>
        <dbReference type="PROSITE" id="PS50965"/>
    </source>
</evidence>
<dbReference type="Pfam" id="PF08378">
    <property type="entry name" value="NERD"/>
    <property type="match status" value="1"/>
</dbReference>
<protein>
    <submittedName>
        <fullName evidence="3">NERD-like protein</fullName>
    </submittedName>
</protein>
<gene>
    <name evidence="3" type="ORF">CTI12_AA605550</name>
</gene>
<dbReference type="InterPro" id="IPR011528">
    <property type="entry name" value="NERD"/>
</dbReference>
<feature type="chain" id="PRO_5015626363" evidence="1">
    <location>
        <begin position="20"/>
        <end position="325"/>
    </location>
</feature>
<feature type="domain" description="NERD" evidence="2">
    <location>
        <begin position="34"/>
        <end position="151"/>
    </location>
</feature>
<keyword evidence="1" id="KW-0732">Signal</keyword>